<dbReference type="InterPro" id="IPR013108">
    <property type="entry name" value="Amidohydro_3"/>
</dbReference>
<dbReference type="SUPFAM" id="SSF51338">
    <property type="entry name" value="Composite domain of metallo-dependent hydrolases"/>
    <property type="match status" value="1"/>
</dbReference>
<gene>
    <name evidence="2" type="ORF">XE10_0305</name>
</gene>
<dbReference type="Gene3D" id="2.30.40.10">
    <property type="entry name" value="Urease, subunit C, domain 1"/>
    <property type="match status" value="1"/>
</dbReference>
<evidence type="ECO:0000259" key="1">
    <source>
        <dbReference type="Pfam" id="PF07969"/>
    </source>
</evidence>
<sequence>MNELRIKNACVIDPLRGINAETMDIAILDGRIVEEVSDAAEVIDAHGMLTLPGGVDSHTHICGTKVNFGRYMSPEDMRAGRTPRRGPMHATSGYSVPTTYGNSYRYSVMGYTTLLEGAMAPLEARHTHEEFTYTPLQDTMANVLFDGNWGIMEAIRDGDKKRVAAIIAWTLRAVKGFGVKLTNPGGTEAWQWGKNVSGIRDPVPYFEVTPAEIIQSVVEANEILHLPHSAHLHCNNLGMPGNYSTTLETLDLIPDLNPKRQTLYATHVQFHAYGGSDWRDICSKSEPIANFVNMRPQIVMDMGQVM</sequence>
<accession>A0A101J0N2</accession>
<protein>
    <submittedName>
        <fullName evidence="2">Formylmethanofuran dehydrogenase, subunit A</fullName>
    </submittedName>
</protein>
<dbReference type="Pfam" id="PF07969">
    <property type="entry name" value="Amidohydro_3"/>
    <property type="match status" value="1"/>
</dbReference>
<dbReference type="GO" id="GO:0016810">
    <property type="term" value="F:hydrolase activity, acting on carbon-nitrogen (but not peptide) bonds"/>
    <property type="evidence" value="ECO:0007669"/>
    <property type="project" value="InterPro"/>
</dbReference>
<dbReference type="NCBIfam" id="TIGR03121">
    <property type="entry name" value="one_C_dehyd_A"/>
    <property type="match status" value="1"/>
</dbReference>
<dbReference type="InterPro" id="IPR011059">
    <property type="entry name" value="Metal-dep_hydrolase_composite"/>
</dbReference>
<dbReference type="InterPro" id="IPR012027">
    <property type="entry name" value="Formylmethanofuran_DH_asu"/>
</dbReference>
<evidence type="ECO:0000313" key="3">
    <source>
        <dbReference type="Proteomes" id="UP000054598"/>
    </source>
</evidence>
<dbReference type="PANTHER" id="PTHR11647:SF1">
    <property type="entry name" value="COLLAPSIN RESPONSE MEDIATOR PROTEIN"/>
    <property type="match status" value="1"/>
</dbReference>
<comment type="caution">
    <text evidence="2">The sequence shown here is derived from an EMBL/GenBank/DDBJ whole genome shotgun (WGS) entry which is preliminary data.</text>
</comment>
<dbReference type="EMBL" id="LGHE01000019">
    <property type="protein sequence ID" value="KUL04796.1"/>
    <property type="molecule type" value="Genomic_DNA"/>
</dbReference>
<dbReference type="AlphaFoldDB" id="A0A101J0N2"/>
<feature type="non-terminal residue" evidence="2">
    <location>
        <position position="306"/>
    </location>
</feature>
<dbReference type="PANTHER" id="PTHR11647">
    <property type="entry name" value="HYDRANTOINASE/DIHYDROPYRIMIDINASE FAMILY MEMBER"/>
    <property type="match status" value="1"/>
</dbReference>
<name>A0A101J0N2_9EURY</name>
<feature type="domain" description="Amidohydrolase 3" evidence="1">
    <location>
        <begin position="41"/>
        <end position="282"/>
    </location>
</feature>
<dbReference type="InterPro" id="IPR050378">
    <property type="entry name" value="Metallo-dep_Hydrolases_sf"/>
</dbReference>
<dbReference type="Proteomes" id="UP000054598">
    <property type="component" value="Unassembled WGS sequence"/>
</dbReference>
<evidence type="ECO:0000313" key="2">
    <source>
        <dbReference type="EMBL" id="KUL04796.1"/>
    </source>
</evidence>
<reference evidence="3" key="1">
    <citation type="journal article" date="2015" name="MBio">
        <title>Genome-Resolved Metagenomic Analysis Reveals Roles for Candidate Phyla and Other Microbial Community Members in Biogeochemical Transformations in Oil Reservoirs.</title>
        <authorList>
            <person name="Hu P."/>
            <person name="Tom L."/>
            <person name="Singh A."/>
            <person name="Thomas B.C."/>
            <person name="Baker B.J."/>
            <person name="Piceno Y.M."/>
            <person name="Andersen G.L."/>
            <person name="Banfield J.F."/>
        </authorList>
    </citation>
    <scope>NUCLEOTIDE SEQUENCE [LARGE SCALE GENOMIC DNA]</scope>
</reference>
<proteinExistence type="predicted"/>
<organism evidence="2 3">
    <name type="scientific">Methanoculleus marisnigri</name>
    <dbReference type="NCBI Taxonomy" id="2198"/>
    <lineage>
        <taxon>Archaea</taxon>
        <taxon>Methanobacteriati</taxon>
        <taxon>Methanobacteriota</taxon>
        <taxon>Stenosarchaea group</taxon>
        <taxon>Methanomicrobia</taxon>
        <taxon>Methanomicrobiales</taxon>
        <taxon>Methanomicrobiaceae</taxon>
        <taxon>Methanoculleus</taxon>
    </lineage>
</organism>